<keyword evidence="2" id="KW-0732">Signal</keyword>
<reference evidence="3 4" key="1">
    <citation type="journal article" date="2016" name="Genome Announc.">
        <title>Draft Genome Sequence of 'Halomonas chromatireducens' Strain AGD 8-3, a Haloalkaliphilic Chromate- and Selenite-Reducing Gammaproteobacterium.</title>
        <authorList>
            <person name="Sharko F.S."/>
            <person name="Shapovalova A.A."/>
            <person name="Tsygankova S.V."/>
            <person name="Komova A.V."/>
            <person name="Boulygina E.S."/>
            <person name="Teslyuk A.B."/>
            <person name="Gotovtsev P.M."/>
            <person name="Namsaraev Z.B."/>
            <person name="Khijniak T.V."/>
            <person name="Nedoluzhko A.V."/>
            <person name="Vasilov R.G."/>
        </authorList>
    </citation>
    <scope>NUCLEOTIDE SEQUENCE [LARGE SCALE GENOMIC DNA]</scope>
    <source>
        <strain evidence="3 4">AGD 8-3</strain>
    </source>
</reference>
<evidence type="ECO:0000313" key="3">
    <source>
        <dbReference type="EMBL" id="AMD02158.1"/>
    </source>
</evidence>
<feature type="chain" id="PRO_5007066896" description="NMT1/THI5 like protein" evidence="2">
    <location>
        <begin position="34"/>
        <end position="346"/>
    </location>
</feature>
<gene>
    <name evidence="3" type="ORF">LOKO_03111</name>
</gene>
<feature type="region of interest" description="Disordered" evidence="1">
    <location>
        <begin position="326"/>
        <end position="346"/>
    </location>
</feature>
<proteinExistence type="predicted"/>
<sequence>MKPCGTVTKSTAGLASLGGGLLVVLALSLPAQAAEDQIVIGTASSTGVYHVTGQAFCRLLEGPCHARPSEGSVANLRDIRRGEVPIALAQSDQQYYAVEGREGFADAGPDDTLRALFSVHSEPFTLVVRRESGIQGFDDLEQRAVNIGNPGSGQRATMLQLMSARGWTLDNFALVNELPADQQSLELCHGNIDAMVYTVGHPDLSIRQAVDLCNAAVVGVEGDFVASLVDEAPYYSLAEIPAGLYYDDQPEVQTFGVRATVVASEATDPDQVYTLVAAVFDNFERFTDFHPAYAILEPERMIKDGLSAPLHEGALRYYRERGWIEEASNGEDKDATEEAETNAATD</sequence>
<evidence type="ECO:0008006" key="5">
    <source>
        <dbReference type="Google" id="ProtNLM"/>
    </source>
</evidence>
<dbReference type="CDD" id="cd13568">
    <property type="entry name" value="PBP2_TAXI_TRAP_like_3"/>
    <property type="match status" value="1"/>
</dbReference>
<evidence type="ECO:0000256" key="2">
    <source>
        <dbReference type="SAM" id="SignalP"/>
    </source>
</evidence>
<dbReference type="EMBL" id="CP014226">
    <property type="protein sequence ID" value="AMD02158.1"/>
    <property type="molecule type" value="Genomic_DNA"/>
</dbReference>
<dbReference type="PATRIC" id="fig|507626.3.peg.3106"/>
<accession>A0A0X8HGE3</accession>
<feature type="signal peptide" evidence="2">
    <location>
        <begin position="1"/>
        <end position="33"/>
    </location>
</feature>
<dbReference type="OrthoDB" id="9776669at2"/>
<dbReference type="Gene3D" id="3.40.190.10">
    <property type="entry name" value="Periplasmic binding protein-like II"/>
    <property type="match status" value="2"/>
</dbReference>
<name>A0A0X8HGE3_9GAMM</name>
<dbReference type="AlphaFoldDB" id="A0A0X8HGE3"/>
<dbReference type="Proteomes" id="UP000063387">
    <property type="component" value="Chromosome"/>
</dbReference>
<organism evidence="3 4">
    <name type="scientific">Halomonas chromatireducens</name>
    <dbReference type="NCBI Taxonomy" id="507626"/>
    <lineage>
        <taxon>Bacteria</taxon>
        <taxon>Pseudomonadati</taxon>
        <taxon>Pseudomonadota</taxon>
        <taxon>Gammaproteobacteria</taxon>
        <taxon>Oceanospirillales</taxon>
        <taxon>Halomonadaceae</taxon>
        <taxon>Halomonas</taxon>
    </lineage>
</organism>
<dbReference type="STRING" id="507626.LOKO_03111"/>
<dbReference type="RefSeq" id="WP_083517617.1">
    <property type="nucleotide sequence ID" value="NZ_CP014226.1"/>
</dbReference>
<evidence type="ECO:0000256" key="1">
    <source>
        <dbReference type="SAM" id="MobiDB-lite"/>
    </source>
</evidence>
<dbReference type="Pfam" id="PF16868">
    <property type="entry name" value="NMT1_3"/>
    <property type="match status" value="1"/>
</dbReference>
<keyword evidence="4" id="KW-1185">Reference proteome</keyword>
<dbReference type="NCBIfam" id="TIGR02122">
    <property type="entry name" value="TRAP_TAXI"/>
    <property type="match status" value="1"/>
</dbReference>
<dbReference type="SUPFAM" id="SSF53850">
    <property type="entry name" value="Periplasmic binding protein-like II"/>
    <property type="match status" value="1"/>
</dbReference>
<protein>
    <recommendedName>
        <fullName evidence="5">NMT1/THI5 like protein</fullName>
    </recommendedName>
</protein>
<evidence type="ECO:0000313" key="4">
    <source>
        <dbReference type="Proteomes" id="UP000063387"/>
    </source>
</evidence>
<dbReference type="InterPro" id="IPR011852">
    <property type="entry name" value="TRAP_TAXI"/>
</dbReference>
<dbReference type="PANTHER" id="PTHR42941:SF1">
    <property type="entry name" value="SLL1037 PROTEIN"/>
    <property type="match status" value="1"/>
</dbReference>
<dbReference type="KEGG" id="hco:LOKO_03111"/>
<dbReference type="PANTHER" id="PTHR42941">
    <property type="entry name" value="SLL1037 PROTEIN"/>
    <property type="match status" value="1"/>
</dbReference>
<reference evidence="3 4" key="2">
    <citation type="submission" date="2016-02" db="EMBL/GenBank/DDBJ databases">
        <authorList>
            <person name="Wen L."/>
            <person name="He K."/>
            <person name="Yang H."/>
        </authorList>
    </citation>
    <scope>NUCLEOTIDE SEQUENCE [LARGE SCALE GENOMIC DNA]</scope>
    <source>
        <strain evidence="3 4">AGD 8-3</strain>
    </source>
</reference>